<keyword evidence="4" id="KW-1185">Reference proteome</keyword>
<proteinExistence type="predicted"/>
<evidence type="ECO:0000256" key="2">
    <source>
        <dbReference type="SAM" id="Phobius"/>
    </source>
</evidence>
<keyword evidence="2" id="KW-1133">Transmembrane helix</keyword>
<feature type="transmembrane region" description="Helical" evidence="2">
    <location>
        <begin position="25"/>
        <end position="47"/>
    </location>
</feature>
<dbReference type="Proteomes" id="UP000029640">
    <property type="component" value="Unassembled WGS sequence"/>
</dbReference>
<gene>
    <name evidence="3" type="ORF">HRUBRA_01459</name>
</gene>
<dbReference type="InterPro" id="IPR050739">
    <property type="entry name" value="MFP"/>
</dbReference>
<dbReference type="SUPFAM" id="SSF111369">
    <property type="entry name" value="HlyD-like secretion proteins"/>
    <property type="match status" value="1"/>
</dbReference>
<dbReference type="OrthoDB" id="9760528at2"/>
<protein>
    <submittedName>
        <fullName evidence="3">RND efflux membrane fusion protein</fullName>
    </submittedName>
</protein>
<keyword evidence="1" id="KW-0175">Coiled coil</keyword>
<evidence type="ECO:0000313" key="3">
    <source>
        <dbReference type="EMBL" id="KGE03954.1"/>
    </source>
</evidence>
<dbReference type="eggNOG" id="COG0845">
    <property type="taxonomic scope" value="Bacteria"/>
</dbReference>
<evidence type="ECO:0000256" key="1">
    <source>
        <dbReference type="SAM" id="Coils"/>
    </source>
</evidence>
<accession>A0A095WZ86</accession>
<dbReference type="STRING" id="1265313.HRUBRA_01459"/>
<reference evidence="3 4" key="1">
    <citation type="journal article" date="2014" name="Genome Announc.">
        <title>Genome Sequence of Gammaproteobacterial Pseudohaliea rubra Type Strain DSM 19751, Isolated from Coastal Seawater of the Mediterranean Sea.</title>
        <authorList>
            <person name="Spring S."/>
            <person name="Fiebig A."/>
            <person name="Riedel T."/>
            <person name="Goker M."/>
            <person name="Klenk H.P."/>
        </authorList>
    </citation>
    <scope>NUCLEOTIDE SEQUENCE [LARGE SCALE GENOMIC DNA]</scope>
    <source>
        <strain evidence="3 4">DSM 19751</strain>
    </source>
</reference>
<evidence type="ECO:0000313" key="4">
    <source>
        <dbReference type="Proteomes" id="UP000029640"/>
    </source>
</evidence>
<sequence length="345" mass="38089">MPYFDVHGAKFTTLNGIRTPRVARAIGFSLVLFIAGIILFLALVPWVQTASGPGKITALNPNDRLQEINALVSGRIEQWYVRDGSRVKVGDPIVRIVDNDPQLLERLRSERQQVVANLSAAETALEIAEIDRRRMEELFEQGLAARREFEQARIRVEELRSRVAQAAAEVSRVDVKLSRQSVQIVRAPRDGTILRVNAGDTATFVSMGQVVATFVPDNVERALELYIDGRDVAIVRVGAPVRIQFEGWPVIQISGWPSKAVGTFAGRVVAIDASAEANGRFRILVEEDKNWKDPWPAASFVRFGSKARGWVLLDTVPVGFEIWRQLNNFPPNFPTGGQSPAGGGA</sequence>
<dbReference type="RefSeq" id="WP_035514872.1">
    <property type="nucleotide sequence ID" value="NZ_KN234751.1"/>
</dbReference>
<feature type="coiled-coil region" evidence="1">
    <location>
        <begin position="104"/>
        <end position="176"/>
    </location>
</feature>
<dbReference type="AlphaFoldDB" id="A0A095WZ86"/>
<dbReference type="PANTHER" id="PTHR30386:SF27">
    <property type="entry name" value="MEMBRANE FUSION PROTEIN (MFP) FAMILY PROTEIN"/>
    <property type="match status" value="1"/>
</dbReference>
<keyword evidence="2" id="KW-0472">Membrane</keyword>
<dbReference type="PANTHER" id="PTHR30386">
    <property type="entry name" value="MEMBRANE FUSION SUBUNIT OF EMRAB-TOLC MULTIDRUG EFFLUX PUMP"/>
    <property type="match status" value="1"/>
</dbReference>
<comment type="caution">
    <text evidence="3">The sequence shown here is derived from an EMBL/GenBank/DDBJ whole genome shotgun (WGS) entry which is preliminary data.</text>
</comment>
<keyword evidence="2" id="KW-0812">Transmembrane</keyword>
<dbReference type="EMBL" id="AUVB01000042">
    <property type="protein sequence ID" value="KGE03954.1"/>
    <property type="molecule type" value="Genomic_DNA"/>
</dbReference>
<organism evidence="3 4">
    <name type="scientific">Pseudohaliea rubra DSM 19751</name>
    <dbReference type="NCBI Taxonomy" id="1265313"/>
    <lineage>
        <taxon>Bacteria</taxon>
        <taxon>Pseudomonadati</taxon>
        <taxon>Pseudomonadota</taxon>
        <taxon>Gammaproteobacteria</taxon>
        <taxon>Cellvibrionales</taxon>
        <taxon>Halieaceae</taxon>
        <taxon>Pseudohaliea</taxon>
    </lineage>
</organism>
<dbReference type="Gene3D" id="1.10.287.470">
    <property type="entry name" value="Helix hairpin bin"/>
    <property type="match status" value="1"/>
</dbReference>
<name>A0A095WZ86_9GAMM</name>
<dbReference type="PATRIC" id="fig|1265313.6.peg.1443"/>
<dbReference type="Gene3D" id="2.40.50.100">
    <property type="match status" value="1"/>
</dbReference>
<dbReference type="HOGENOM" id="CLU_038456_0_0_6"/>